<dbReference type="InterPro" id="IPR011990">
    <property type="entry name" value="TPR-like_helical_dom_sf"/>
</dbReference>
<dbReference type="SUPFAM" id="SSF53474">
    <property type="entry name" value="alpha/beta-Hydrolases"/>
    <property type="match status" value="1"/>
</dbReference>
<dbReference type="SMART" id="SM00028">
    <property type="entry name" value="TPR"/>
    <property type="match status" value="8"/>
</dbReference>
<accession>A0A6A6XW15</accession>
<sequence length="1268" mass="139519">MTKQNPVPQPTTGGETLTTTAELLQQNTVPQEQVGSYESGHSVKPPGKPAEKPPGKFRAFRITEVPKTTTRESLILALRLFLDENGEYPGEDAICGLSLAPDHNDPNTYYTATITFASEPKALKKCSSGPGEALELKIDDTPCTVQIDAHFTGMTTLHSEDPVIDIVAVSGLGGNGFGSWRAPGTANMWLRDFLPEKIKHSRIFIYGYDTELIGPGARSFASIRDMAKTLFNNLKMARAQPNEMRRPLVLLGHSLGGLVIKQALVEAATHADTSPPHKNLHDSFVGALFFGVPNRGLNDKFLHDIVHGQPNQKLISSLDPVSPELAALHRGFTALFDRKKYQFYSYYETRVTQLSEINRATGRLELTDKSSIMVLETSATEAVPSQARHNYIPIDGDHRSMIKFARKTDQYFQQVSSDILHLVSIAQAMIDKQSVQSATDGRSTYFLVPYQKNERYTPRSKLDNLLSRISGSTKAIALLGHGGTGKTQVALNLAFESRDTHSVFWIDGHTIESSWSSLISIGKQLGLATEEMKEKDLCQLLKKWLGSDKPGKWLAVIDNLTHTDSSVLDILSSGQGTLLVTTRQEHIHKNIRAHQLECASMTPDEAKKTFHTHSLLDVNDKTLDKISIAELLKALDHLPLAVALAASFIRETKTSVDDYLESLQKELAEHAKLLQNQVVGFESTALPTPAVLSSWYISFCRIQRDRATAADLFQLMSLLDTHSIPVDLLHSKVLGEIGLEKKSNVDTALGVLASYSLLTICKTPVCQVPELLAVCTQMKLGEKEEAFAKLALSLMQEVFSNQNSPRLVNYLPHTKAVFLHSGKIPQVFNQRVGFQGKLAEILNQSGRQSEARDLIRDCLEYYGSTKKDGMEYADCAYQLSLIEVASKDYDQAIVWCRNARDGFVKNLGQSHVRTLNVVGRIAMISDLQGNYSNAIHNYEQALVWSGATAPDQFTIDTIHNMALVFDKQGRYDIAIEAYTQALNDSIQVLGEQHPSTLDIEHNMAISMRKQGRYNEALETFKHVADAYARILGKTDRATIDVQGNIALIDDIQGRHTAALQTYKWVLEAKEKSLGKKAPSTLSTLSNMALLLSKTGRHDDAVAAAQRALDGYQEVLGNEDPVTLDAVANVAIICAAAGDVPQAKAYFEHASWGKAKQIGMEHPSTLGTLAAFAALLVRLGSFEEALSIQTSVLSGYAAILGKEHPFAVEAEVGLAKVLEGLKRWDEAKACLMGVVELWKNQEGQKGNLEAAEGELKKLTQRMSGKIIGW</sequence>
<evidence type="ECO:0000313" key="4">
    <source>
        <dbReference type="Proteomes" id="UP000799757"/>
    </source>
</evidence>
<evidence type="ECO:0000313" key="3">
    <source>
        <dbReference type="EMBL" id="KAF2799767.1"/>
    </source>
</evidence>
<dbReference type="Gene3D" id="3.40.50.1820">
    <property type="entry name" value="alpha/beta hydrolase"/>
    <property type="match status" value="1"/>
</dbReference>
<dbReference type="EMBL" id="MU001759">
    <property type="protein sequence ID" value="KAF2799767.1"/>
    <property type="molecule type" value="Genomic_DNA"/>
</dbReference>
<feature type="domain" description="NB-ARC" evidence="2">
    <location>
        <begin position="461"/>
        <end position="611"/>
    </location>
</feature>
<dbReference type="InterPro" id="IPR029058">
    <property type="entry name" value="AB_hydrolase_fold"/>
</dbReference>
<keyword evidence="4" id="KW-1185">Reference proteome</keyword>
<dbReference type="InterPro" id="IPR019734">
    <property type="entry name" value="TPR_rpt"/>
</dbReference>
<dbReference type="SUPFAM" id="SSF52540">
    <property type="entry name" value="P-loop containing nucleoside triphosphate hydrolases"/>
    <property type="match status" value="1"/>
</dbReference>
<evidence type="ECO:0000256" key="1">
    <source>
        <dbReference type="SAM" id="MobiDB-lite"/>
    </source>
</evidence>
<dbReference type="Proteomes" id="UP000799757">
    <property type="component" value="Unassembled WGS sequence"/>
</dbReference>
<dbReference type="OrthoDB" id="1658288at2759"/>
<dbReference type="InterPro" id="IPR002182">
    <property type="entry name" value="NB-ARC"/>
</dbReference>
<dbReference type="Pfam" id="PF00931">
    <property type="entry name" value="NB-ARC"/>
    <property type="match status" value="1"/>
</dbReference>
<gene>
    <name evidence="3" type="ORF">K505DRAFT_370799</name>
</gene>
<proteinExistence type="predicted"/>
<dbReference type="Pfam" id="PF13424">
    <property type="entry name" value="TPR_12"/>
    <property type="match status" value="2"/>
</dbReference>
<reference evidence="3" key="1">
    <citation type="journal article" date="2020" name="Stud. Mycol.">
        <title>101 Dothideomycetes genomes: a test case for predicting lifestyles and emergence of pathogens.</title>
        <authorList>
            <person name="Haridas S."/>
            <person name="Albert R."/>
            <person name="Binder M."/>
            <person name="Bloem J."/>
            <person name="Labutti K."/>
            <person name="Salamov A."/>
            <person name="Andreopoulos B."/>
            <person name="Baker S."/>
            <person name="Barry K."/>
            <person name="Bills G."/>
            <person name="Bluhm B."/>
            <person name="Cannon C."/>
            <person name="Castanera R."/>
            <person name="Culley D."/>
            <person name="Daum C."/>
            <person name="Ezra D."/>
            <person name="Gonzalez J."/>
            <person name="Henrissat B."/>
            <person name="Kuo A."/>
            <person name="Liang C."/>
            <person name="Lipzen A."/>
            <person name="Lutzoni F."/>
            <person name="Magnuson J."/>
            <person name="Mondo S."/>
            <person name="Nolan M."/>
            <person name="Ohm R."/>
            <person name="Pangilinan J."/>
            <person name="Park H.-J."/>
            <person name="Ramirez L."/>
            <person name="Alfaro M."/>
            <person name="Sun H."/>
            <person name="Tritt A."/>
            <person name="Yoshinaga Y."/>
            <person name="Zwiers L.-H."/>
            <person name="Turgeon B."/>
            <person name="Goodwin S."/>
            <person name="Spatafora J."/>
            <person name="Crous P."/>
            <person name="Grigoriev I."/>
        </authorList>
    </citation>
    <scope>NUCLEOTIDE SEQUENCE</scope>
    <source>
        <strain evidence="3">CBS 109.77</strain>
    </source>
</reference>
<feature type="region of interest" description="Disordered" evidence="1">
    <location>
        <begin position="28"/>
        <end position="56"/>
    </location>
</feature>
<dbReference type="GO" id="GO:0043531">
    <property type="term" value="F:ADP binding"/>
    <property type="evidence" value="ECO:0007669"/>
    <property type="project" value="InterPro"/>
</dbReference>
<name>A0A6A6XW15_9PLEO</name>
<dbReference type="InterPro" id="IPR053137">
    <property type="entry name" value="NLR-like"/>
</dbReference>
<dbReference type="PANTHER" id="PTHR46082">
    <property type="entry name" value="ATP/GTP-BINDING PROTEIN-RELATED"/>
    <property type="match status" value="1"/>
</dbReference>
<dbReference type="Pfam" id="PF13374">
    <property type="entry name" value="TPR_10"/>
    <property type="match status" value="1"/>
</dbReference>
<dbReference type="Gene3D" id="1.25.40.10">
    <property type="entry name" value="Tetratricopeptide repeat domain"/>
    <property type="match status" value="3"/>
</dbReference>
<dbReference type="InterPro" id="IPR027417">
    <property type="entry name" value="P-loop_NTPase"/>
</dbReference>
<organism evidence="3 4">
    <name type="scientific">Melanomma pulvis-pyrius CBS 109.77</name>
    <dbReference type="NCBI Taxonomy" id="1314802"/>
    <lineage>
        <taxon>Eukaryota</taxon>
        <taxon>Fungi</taxon>
        <taxon>Dikarya</taxon>
        <taxon>Ascomycota</taxon>
        <taxon>Pezizomycotina</taxon>
        <taxon>Dothideomycetes</taxon>
        <taxon>Pleosporomycetidae</taxon>
        <taxon>Pleosporales</taxon>
        <taxon>Melanommataceae</taxon>
        <taxon>Melanomma</taxon>
    </lineage>
</organism>
<dbReference type="AlphaFoldDB" id="A0A6A6XW15"/>
<protein>
    <submittedName>
        <fullName evidence="3">TPR-like protein</fullName>
    </submittedName>
</protein>
<dbReference type="Gene3D" id="3.40.50.300">
    <property type="entry name" value="P-loop containing nucleotide triphosphate hydrolases"/>
    <property type="match status" value="1"/>
</dbReference>
<dbReference type="PANTHER" id="PTHR46082:SF6">
    <property type="entry name" value="AAA+ ATPASE DOMAIN-CONTAINING PROTEIN-RELATED"/>
    <property type="match status" value="1"/>
</dbReference>
<dbReference type="SUPFAM" id="SSF48452">
    <property type="entry name" value="TPR-like"/>
    <property type="match status" value="3"/>
</dbReference>
<evidence type="ECO:0000259" key="2">
    <source>
        <dbReference type="Pfam" id="PF00931"/>
    </source>
</evidence>